<dbReference type="RefSeq" id="WP_089273478.1">
    <property type="nucleotide sequence ID" value="NZ_FZOC01000003.1"/>
</dbReference>
<gene>
    <name evidence="1" type="ORF">SAMN04488503_1570</name>
</gene>
<dbReference type="EMBL" id="FZOC01000003">
    <property type="protein sequence ID" value="SNR86265.1"/>
    <property type="molecule type" value="Genomic_DNA"/>
</dbReference>
<keyword evidence="2" id="KW-1185">Reference proteome</keyword>
<accession>A0A238ZSH5</accession>
<protein>
    <submittedName>
        <fullName evidence="1">Uncharacterized protein</fullName>
    </submittedName>
</protein>
<evidence type="ECO:0000313" key="2">
    <source>
        <dbReference type="Proteomes" id="UP000198324"/>
    </source>
</evidence>
<evidence type="ECO:0000313" key="1">
    <source>
        <dbReference type="EMBL" id="SNR86265.1"/>
    </source>
</evidence>
<name>A0A238ZSH5_9BACT</name>
<dbReference type="OrthoDB" id="5471332at2"/>
<dbReference type="InterPro" id="IPR059223">
    <property type="entry name" value="DVU0772-like"/>
</dbReference>
<proteinExistence type="predicted"/>
<dbReference type="Proteomes" id="UP000198324">
    <property type="component" value="Unassembled WGS sequence"/>
</dbReference>
<reference evidence="1 2" key="1">
    <citation type="submission" date="2017-06" db="EMBL/GenBank/DDBJ databases">
        <authorList>
            <person name="Kim H.J."/>
            <person name="Triplett B.A."/>
        </authorList>
    </citation>
    <scope>NUCLEOTIDE SEQUENCE [LARGE SCALE GENOMIC DNA]</scope>
    <source>
        <strain evidence="1 2">DSM 13116</strain>
    </source>
</reference>
<dbReference type="AlphaFoldDB" id="A0A238ZSH5"/>
<dbReference type="NCBIfam" id="NF045682">
    <property type="entry name" value="DVU0772_fam"/>
    <property type="match status" value="1"/>
</dbReference>
<organism evidence="1 2">
    <name type="scientific">Humidesulfovibrio mexicanus</name>
    <dbReference type="NCBI Taxonomy" id="147047"/>
    <lineage>
        <taxon>Bacteria</taxon>
        <taxon>Pseudomonadati</taxon>
        <taxon>Thermodesulfobacteriota</taxon>
        <taxon>Desulfovibrionia</taxon>
        <taxon>Desulfovibrionales</taxon>
        <taxon>Desulfovibrionaceae</taxon>
        <taxon>Humidesulfovibrio</taxon>
    </lineage>
</organism>
<sequence length="116" mass="13725">MASLHTYRDLEIDWSMTPWDAVTLYLEWGNNSWRADHQPVRSKADYSNYFVVYTWDSKPRAILVRRNSEEARELAEVELPDDLAREFMQSVGGLKGVYPPDQNVRHWLESQLRPQQ</sequence>